<evidence type="ECO:0000313" key="1">
    <source>
        <dbReference type="EMBL" id="TCV96430.1"/>
    </source>
</evidence>
<dbReference type="OrthoDB" id="8707790at2"/>
<accession>A0A4R3YV32</accession>
<reference evidence="1 2" key="1">
    <citation type="submission" date="2019-03" db="EMBL/GenBank/DDBJ databases">
        <title>Above-ground endophytic microbial communities from plants in different locations in the United States.</title>
        <authorList>
            <person name="Frank C."/>
        </authorList>
    </citation>
    <scope>NUCLEOTIDE SEQUENCE [LARGE SCALE GENOMIC DNA]</scope>
    <source>
        <strain evidence="1 2">LP_13_YM</strain>
    </source>
</reference>
<dbReference type="RefSeq" id="WP_132142631.1">
    <property type="nucleotide sequence ID" value="NZ_SMCS01000002.1"/>
</dbReference>
<comment type="caution">
    <text evidence="1">The sequence shown here is derived from an EMBL/GenBank/DDBJ whole genome shotgun (WGS) entry which is preliminary data.</text>
</comment>
<evidence type="ECO:0000313" key="2">
    <source>
        <dbReference type="Proteomes" id="UP000295645"/>
    </source>
</evidence>
<organism evidence="1 2">
    <name type="scientific">Luteibacter rhizovicinus</name>
    <dbReference type="NCBI Taxonomy" id="242606"/>
    <lineage>
        <taxon>Bacteria</taxon>
        <taxon>Pseudomonadati</taxon>
        <taxon>Pseudomonadota</taxon>
        <taxon>Gammaproteobacteria</taxon>
        <taxon>Lysobacterales</taxon>
        <taxon>Rhodanobacteraceae</taxon>
        <taxon>Luteibacter</taxon>
    </lineage>
</organism>
<dbReference type="SUPFAM" id="SSF48452">
    <property type="entry name" value="TPR-like"/>
    <property type="match status" value="1"/>
</dbReference>
<protein>
    <recommendedName>
        <fullName evidence="3">Tetratricopeptide repeat protein</fullName>
    </recommendedName>
</protein>
<keyword evidence="2" id="KW-1185">Reference proteome</keyword>
<dbReference type="EMBL" id="SMCS01000002">
    <property type="protein sequence ID" value="TCV96430.1"/>
    <property type="molecule type" value="Genomic_DNA"/>
</dbReference>
<dbReference type="Gene3D" id="1.25.40.10">
    <property type="entry name" value="Tetratricopeptide repeat domain"/>
    <property type="match status" value="1"/>
</dbReference>
<evidence type="ECO:0008006" key="3">
    <source>
        <dbReference type="Google" id="ProtNLM"/>
    </source>
</evidence>
<proteinExistence type="predicted"/>
<dbReference type="Proteomes" id="UP000295645">
    <property type="component" value="Unassembled WGS sequence"/>
</dbReference>
<name>A0A4R3YV32_9GAMM</name>
<dbReference type="InterPro" id="IPR011990">
    <property type="entry name" value="TPR-like_helical_dom_sf"/>
</dbReference>
<dbReference type="AlphaFoldDB" id="A0A4R3YV32"/>
<gene>
    <name evidence="1" type="ORF">EC912_102781</name>
</gene>
<sequence>MEEERTSVTSARALVNQAWSSPMSYEPLWEARTLLENALKVDQDNVVVLTCLGAVLCDLHLHPEARTVLERAVRLGSTDRNTFFNLFVATIDSTTRKNARAVLDRGAHLDRNEATWEAYFDAQAR</sequence>